<dbReference type="Proteomes" id="UP001601303">
    <property type="component" value="Unassembled WGS sequence"/>
</dbReference>
<feature type="chain" id="PRO_5045773392" evidence="1">
    <location>
        <begin position="42"/>
        <end position="190"/>
    </location>
</feature>
<comment type="caution">
    <text evidence="2">The sequence shown here is derived from an EMBL/GenBank/DDBJ whole genome shotgun (WGS) entry which is preliminary data.</text>
</comment>
<accession>A0ABW6MJ12</accession>
<protein>
    <submittedName>
        <fullName evidence="2">Uncharacterized protein</fullName>
    </submittedName>
</protein>
<name>A0ABW6MJ12_9ACTN</name>
<reference evidence="2 3" key="1">
    <citation type="submission" date="2024-10" db="EMBL/GenBank/DDBJ databases">
        <title>The Natural Products Discovery Center: Release of the First 8490 Sequenced Strains for Exploring Actinobacteria Biosynthetic Diversity.</title>
        <authorList>
            <person name="Kalkreuter E."/>
            <person name="Kautsar S.A."/>
            <person name="Yang D."/>
            <person name="Bader C.D."/>
            <person name="Teijaro C.N."/>
            <person name="Fluegel L."/>
            <person name="Davis C.M."/>
            <person name="Simpson J.R."/>
            <person name="Lauterbach L."/>
            <person name="Steele A.D."/>
            <person name="Gui C."/>
            <person name="Meng S."/>
            <person name="Li G."/>
            <person name="Viehrig K."/>
            <person name="Ye F."/>
            <person name="Su P."/>
            <person name="Kiefer A.F."/>
            <person name="Nichols A."/>
            <person name="Cepeda A.J."/>
            <person name="Yan W."/>
            <person name="Fan B."/>
            <person name="Jiang Y."/>
            <person name="Adhikari A."/>
            <person name="Zheng C.-J."/>
            <person name="Schuster L."/>
            <person name="Cowan T.M."/>
            <person name="Smanski M.J."/>
            <person name="Chevrette M.G."/>
            <person name="De Carvalho L.P.S."/>
            <person name="Shen B."/>
        </authorList>
    </citation>
    <scope>NUCLEOTIDE SEQUENCE [LARGE SCALE GENOMIC DNA]</scope>
    <source>
        <strain evidence="2 3">NPDC006488</strain>
    </source>
</reference>
<sequence length="190" mass="19935">MFPRPLSPRPPSSLPLRGAVKTAVAVATAAAFALTAAPAHAASDPDPSVWTTLSKTYQATSKYGYEGFAAGGGYARTDVCVADPAEGGMGYHYVNPANIDSLDPAKPAALLYADGFKSDYADGSEFTDGRKLVAVEWVAKDTGQAAPKLFGQTFQSGQLPGYFTLHAWIYKPNSAGLFAAWNPEVVCPSP</sequence>
<feature type="signal peptide" evidence="1">
    <location>
        <begin position="1"/>
        <end position="41"/>
    </location>
</feature>
<dbReference type="InterPro" id="IPR006311">
    <property type="entry name" value="TAT_signal"/>
</dbReference>
<keyword evidence="1" id="KW-0732">Signal</keyword>
<evidence type="ECO:0000313" key="2">
    <source>
        <dbReference type="EMBL" id="MFE9604715.1"/>
    </source>
</evidence>
<dbReference type="RefSeq" id="WP_388113631.1">
    <property type="nucleotide sequence ID" value="NZ_JBIAHM010000017.1"/>
</dbReference>
<dbReference type="EMBL" id="JBIAHM010000017">
    <property type="protein sequence ID" value="MFE9604715.1"/>
    <property type="molecule type" value="Genomic_DNA"/>
</dbReference>
<gene>
    <name evidence="2" type="ORF">ACFYNQ_39990</name>
</gene>
<organism evidence="2 3">
    <name type="scientific">Streptomyces hokutonensis</name>
    <dbReference type="NCBI Taxonomy" id="1306990"/>
    <lineage>
        <taxon>Bacteria</taxon>
        <taxon>Bacillati</taxon>
        <taxon>Actinomycetota</taxon>
        <taxon>Actinomycetes</taxon>
        <taxon>Kitasatosporales</taxon>
        <taxon>Streptomycetaceae</taxon>
        <taxon>Streptomyces</taxon>
    </lineage>
</organism>
<evidence type="ECO:0000313" key="3">
    <source>
        <dbReference type="Proteomes" id="UP001601303"/>
    </source>
</evidence>
<dbReference type="PROSITE" id="PS51318">
    <property type="entry name" value="TAT"/>
    <property type="match status" value="1"/>
</dbReference>
<evidence type="ECO:0000256" key="1">
    <source>
        <dbReference type="SAM" id="SignalP"/>
    </source>
</evidence>
<proteinExistence type="predicted"/>
<keyword evidence="3" id="KW-1185">Reference proteome</keyword>